<dbReference type="Proteomes" id="UP001055811">
    <property type="component" value="Linkage Group LG01"/>
</dbReference>
<reference evidence="2" key="1">
    <citation type="journal article" date="2022" name="Mol. Ecol. Resour.">
        <title>The genomes of chicory, endive, great burdock and yacon provide insights into Asteraceae palaeo-polyploidization history and plant inulin production.</title>
        <authorList>
            <person name="Fan W."/>
            <person name="Wang S."/>
            <person name="Wang H."/>
            <person name="Wang A."/>
            <person name="Jiang F."/>
            <person name="Liu H."/>
            <person name="Zhao H."/>
            <person name="Xu D."/>
            <person name="Zhang Y."/>
        </authorList>
    </citation>
    <scope>NUCLEOTIDE SEQUENCE [LARGE SCALE GENOMIC DNA]</scope>
    <source>
        <strain evidence="2">cv. Punajuju</strain>
    </source>
</reference>
<accession>A0ACB9H7W4</accession>
<dbReference type="EMBL" id="CM042009">
    <property type="protein sequence ID" value="KAI3791533.1"/>
    <property type="molecule type" value="Genomic_DNA"/>
</dbReference>
<keyword evidence="2" id="KW-1185">Reference proteome</keyword>
<proteinExistence type="predicted"/>
<evidence type="ECO:0000313" key="1">
    <source>
        <dbReference type="EMBL" id="KAI3791533.1"/>
    </source>
</evidence>
<protein>
    <submittedName>
        <fullName evidence="1">Uncharacterized protein</fullName>
    </submittedName>
</protein>
<name>A0ACB9H7W4_CICIN</name>
<evidence type="ECO:0000313" key="2">
    <source>
        <dbReference type="Proteomes" id="UP001055811"/>
    </source>
</evidence>
<sequence length="133" mass="15556">MNLVMCRHPQVGTKGANVQLLPLQDLSRLQIRQRWNTYAHCRNADLSIKHAFNLKQQHLFLCDQEGETFDCLKSRSENKIPLQMNYVLTWSSESRPRYDASTKFPFFLVAIKIPLQCFTNGLSSYDIRLYSEK</sequence>
<reference evidence="1 2" key="2">
    <citation type="journal article" date="2022" name="Mol. Ecol. Resour.">
        <title>The genomes of chicory, endive, great burdock and yacon provide insights into Asteraceae paleo-polyploidization history and plant inulin production.</title>
        <authorList>
            <person name="Fan W."/>
            <person name="Wang S."/>
            <person name="Wang H."/>
            <person name="Wang A."/>
            <person name="Jiang F."/>
            <person name="Liu H."/>
            <person name="Zhao H."/>
            <person name="Xu D."/>
            <person name="Zhang Y."/>
        </authorList>
    </citation>
    <scope>NUCLEOTIDE SEQUENCE [LARGE SCALE GENOMIC DNA]</scope>
    <source>
        <strain evidence="2">cv. Punajuju</strain>
        <tissue evidence="1">Leaves</tissue>
    </source>
</reference>
<organism evidence="1 2">
    <name type="scientific">Cichorium intybus</name>
    <name type="common">Chicory</name>
    <dbReference type="NCBI Taxonomy" id="13427"/>
    <lineage>
        <taxon>Eukaryota</taxon>
        <taxon>Viridiplantae</taxon>
        <taxon>Streptophyta</taxon>
        <taxon>Embryophyta</taxon>
        <taxon>Tracheophyta</taxon>
        <taxon>Spermatophyta</taxon>
        <taxon>Magnoliopsida</taxon>
        <taxon>eudicotyledons</taxon>
        <taxon>Gunneridae</taxon>
        <taxon>Pentapetalae</taxon>
        <taxon>asterids</taxon>
        <taxon>campanulids</taxon>
        <taxon>Asterales</taxon>
        <taxon>Asteraceae</taxon>
        <taxon>Cichorioideae</taxon>
        <taxon>Cichorieae</taxon>
        <taxon>Cichoriinae</taxon>
        <taxon>Cichorium</taxon>
    </lineage>
</organism>
<comment type="caution">
    <text evidence="1">The sequence shown here is derived from an EMBL/GenBank/DDBJ whole genome shotgun (WGS) entry which is preliminary data.</text>
</comment>
<gene>
    <name evidence="1" type="ORF">L2E82_05331</name>
</gene>